<evidence type="ECO:0008006" key="4">
    <source>
        <dbReference type="Google" id="ProtNLM"/>
    </source>
</evidence>
<dbReference type="SUPFAM" id="SSF69047">
    <property type="entry name" value="Hypothetical protein YjbJ"/>
    <property type="match status" value="1"/>
</dbReference>
<sequence>MSNFVNQATGYVKETVGGLMGNEQMKEEGHSQRAQAIGEQEMQKSKDQRQEQIDKVKEDPAVNKAQGGLMAATGAAQKYLGKLTGNTDKEQQGHQLQAEGAGEMKLSEQKLQEQQQQQQQQPAAQ</sequence>
<name>A0A9W8LTF0_9FUNG</name>
<evidence type="ECO:0000313" key="2">
    <source>
        <dbReference type="EMBL" id="KAJ2804117.1"/>
    </source>
</evidence>
<organism evidence="2 3">
    <name type="scientific">Coemansia guatemalensis</name>
    <dbReference type="NCBI Taxonomy" id="2761395"/>
    <lineage>
        <taxon>Eukaryota</taxon>
        <taxon>Fungi</taxon>
        <taxon>Fungi incertae sedis</taxon>
        <taxon>Zoopagomycota</taxon>
        <taxon>Kickxellomycotina</taxon>
        <taxon>Kickxellomycetes</taxon>
        <taxon>Kickxellales</taxon>
        <taxon>Kickxellaceae</taxon>
        <taxon>Coemansia</taxon>
    </lineage>
</organism>
<protein>
    <recommendedName>
        <fullName evidence="4">CsbD-like domain-containing protein</fullName>
    </recommendedName>
</protein>
<dbReference type="InterPro" id="IPR036629">
    <property type="entry name" value="YjbJ_sf"/>
</dbReference>
<evidence type="ECO:0000313" key="3">
    <source>
        <dbReference type="Proteomes" id="UP001140094"/>
    </source>
</evidence>
<accession>A0A9W8LTF0</accession>
<feature type="compositionally biased region" description="Basic and acidic residues" evidence="1">
    <location>
        <begin position="41"/>
        <end position="61"/>
    </location>
</feature>
<evidence type="ECO:0000256" key="1">
    <source>
        <dbReference type="SAM" id="MobiDB-lite"/>
    </source>
</evidence>
<comment type="caution">
    <text evidence="2">The sequence shown here is derived from an EMBL/GenBank/DDBJ whole genome shotgun (WGS) entry which is preliminary data.</text>
</comment>
<reference evidence="2" key="1">
    <citation type="submission" date="2022-07" db="EMBL/GenBank/DDBJ databases">
        <title>Phylogenomic reconstructions and comparative analyses of Kickxellomycotina fungi.</title>
        <authorList>
            <person name="Reynolds N.K."/>
            <person name="Stajich J.E."/>
            <person name="Barry K."/>
            <person name="Grigoriev I.V."/>
            <person name="Crous P."/>
            <person name="Smith M.E."/>
        </authorList>
    </citation>
    <scope>NUCLEOTIDE SEQUENCE</scope>
    <source>
        <strain evidence="2">NRRL 1565</strain>
    </source>
</reference>
<dbReference type="EMBL" id="JANBUO010000438">
    <property type="protein sequence ID" value="KAJ2804117.1"/>
    <property type="molecule type" value="Genomic_DNA"/>
</dbReference>
<gene>
    <name evidence="2" type="ORF">H4R20_002631</name>
</gene>
<feature type="region of interest" description="Disordered" evidence="1">
    <location>
        <begin position="82"/>
        <end position="125"/>
    </location>
</feature>
<keyword evidence="3" id="KW-1185">Reference proteome</keyword>
<proteinExistence type="predicted"/>
<dbReference type="OrthoDB" id="9999611at2759"/>
<dbReference type="AlphaFoldDB" id="A0A9W8LTF0"/>
<dbReference type="Proteomes" id="UP001140094">
    <property type="component" value="Unassembled WGS sequence"/>
</dbReference>
<feature type="region of interest" description="Disordered" evidence="1">
    <location>
        <begin position="24"/>
        <end position="62"/>
    </location>
</feature>
<feature type="compositionally biased region" description="Low complexity" evidence="1">
    <location>
        <begin position="112"/>
        <end position="125"/>
    </location>
</feature>